<dbReference type="InterPro" id="IPR000719">
    <property type="entry name" value="Prot_kinase_dom"/>
</dbReference>
<gene>
    <name evidence="9" type="ORF">GCM10007875_05430</name>
</gene>
<dbReference type="EMBL" id="BSOJ01000006">
    <property type="protein sequence ID" value="GLR25455.1"/>
    <property type="molecule type" value="Genomic_DNA"/>
</dbReference>
<keyword evidence="7" id="KW-1133">Transmembrane helix</keyword>
<dbReference type="Gene3D" id="3.30.200.20">
    <property type="entry name" value="Phosphorylase Kinase, domain 1"/>
    <property type="match status" value="1"/>
</dbReference>
<protein>
    <recommendedName>
        <fullName evidence="8">Protein kinase domain-containing protein</fullName>
    </recommendedName>
</protein>
<dbReference type="InterPro" id="IPR011009">
    <property type="entry name" value="Kinase-like_dom_sf"/>
</dbReference>
<dbReference type="Gene3D" id="1.10.510.10">
    <property type="entry name" value="Transferase(Phosphotransferase) domain 1"/>
    <property type="match status" value="1"/>
</dbReference>
<proteinExistence type="predicted"/>
<dbReference type="PANTHER" id="PTHR43289">
    <property type="entry name" value="MITOGEN-ACTIVATED PROTEIN KINASE KINASE KINASE 20-RELATED"/>
    <property type="match status" value="1"/>
</dbReference>
<reference evidence="10" key="1">
    <citation type="journal article" date="2019" name="Int. J. Syst. Evol. Microbiol.">
        <title>The Global Catalogue of Microorganisms (GCM) 10K type strain sequencing project: providing services to taxonomists for standard genome sequencing and annotation.</title>
        <authorList>
            <consortium name="The Broad Institute Genomics Platform"/>
            <consortium name="The Broad Institute Genome Sequencing Center for Infectious Disease"/>
            <person name="Wu L."/>
            <person name="Ma J."/>
        </authorList>
    </citation>
    <scope>NUCLEOTIDE SEQUENCE [LARGE SCALE GENOMIC DNA]</scope>
    <source>
        <strain evidence="10">NBRC 105857</strain>
    </source>
</reference>
<feature type="transmembrane region" description="Helical" evidence="7">
    <location>
        <begin position="329"/>
        <end position="349"/>
    </location>
</feature>
<evidence type="ECO:0000256" key="5">
    <source>
        <dbReference type="PROSITE-ProRule" id="PRU10141"/>
    </source>
</evidence>
<dbReference type="PROSITE" id="PS50011">
    <property type="entry name" value="PROTEIN_KINASE_DOM"/>
    <property type="match status" value="1"/>
</dbReference>
<evidence type="ECO:0000256" key="4">
    <source>
        <dbReference type="ARBA" id="ARBA00022840"/>
    </source>
</evidence>
<dbReference type="SUPFAM" id="SSF56112">
    <property type="entry name" value="Protein kinase-like (PK-like)"/>
    <property type="match status" value="1"/>
</dbReference>
<evidence type="ECO:0000256" key="6">
    <source>
        <dbReference type="SAM" id="MobiDB-lite"/>
    </source>
</evidence>
<evidence type="ECO:0000256" key="2">
    <source>
        <dbReference type="ARBA" id="ARBA00022741"/>
    </source>
</evidence>
<keyword evidence="7" id="KW-0472">Membrane</keyword>
<comment type="caution">
    <text evidence="9">The sequence shown here is derived from an EMBL/GenBank/DDBJ whole genome shotgun (WGS) entry which is preliminary data.</text>
</comment>
<accession>A0ABQ5YQ30</accession>
<dbReference type="InterPro" id="IPR017441">
    <property type="entry name" value="Protein_kinase_ATP_BS"/>
</dbReference>
<evidence type="ECO:0000256" key="1">
    <source>
        <dbReference type="ARBA" id="ARBA00022679"/>
    </source>
</evidence>
<organism evidence="9 10">
    <name type="scientific">Limnobacter litoralis</name>
    <dbReference type="NCBI Taxonomy" id="481366"/>
    <lineage>
        <taxon>Bacteria</taxon>
        <taxon>Pseudomonadati</taxon>
        <taxon>Pseudomonadota</taxon>
        <taxon>Betaproteobacteria</taxon>
        <taxon>Burkholderiales</taxon>
        <taxon>Burkholderiaceae</taxon>
        <taxon>Limnobacter</taxon>
    </lineage>
</organism>
<dbReference type="InterPro" id="IPR008266">
    <property type="entry name" value="Tyr_kinase_AS"/>
</dbReference>
<evidence type="ECO:0000256" key="7">
    <source>
        <dbReference type="SAM" id="Phobius"/>
    </source>
</evidence>
<evidence type="ECO:0000313" key="10">
    <source>
        <dbReference type="Proteomes" id="UP001156664"/>
    </source>
</evidence>
<feature type="domain" description="Protein kinase" evidence="8">
    <location>
        <begin position="34"/>
        <end position="308"/>
    </location>
</feature>
<keyword evidence="7" id="KW-0812">Transmembrane</keyword>
<keyword evidence="10" id="KW-1185">Reference proteome</keyword>
<keyword evidence="3" id="KW-0418">Kinase</keyword>
<keyword evidence="4 5" id="KW-0067">ATP-binding</keyword>
<dbReference type="Pfam" id="PF00069">
    <property type="entry name" value="Pkinase"/>
    <property type="match status" value="1"/>
</dbReference>
<feature type="region of interest" description="Disordered" evidence="6">
    <location>
        <begin position="359"/>
        <end position="393"/>
    </location>
</feature>
<sequence>MDDSKTVILRAPHRAAPTCDTAQTLPIGFVLHDFEIRGVLGVGGFGIVYRAWDISLEREVALKEYLPATLALRHPGGSIQPRSDKDRDTFETGLGSFMNEAKLLAQFDHPALVKVYRFWAEHGTAYMVMPLYKGQTLKAMLEQRAGTLSEREILDILIPIAQALGVMHEKQCIHRDISPENVIIQTPDQQPVLLDFGAARRTIGEMNEALTVILKASYAPVEQYAEIPGLKQGPWTDVYALASVAHWMLTGKVPPSAMGRMVKDNYLRLTEQTLPYSNHLLQAIDRALAVKPEDRTVSMEQFVLDITANEAPTSAKFNEMTSRPRRKTVLLVASFVILCLLSFAATRLVPHWILQRQPLHGKKPSPAAGRKPQAAPRPASQTLPPSATAVRPQEQLPEFDAFRRIINGLTHGEELTARATSPTLTIGKSHLNFTVQSLLSGYVTVYVFTTDGNLVQLIPNKRTPRLFLAAGQSLSLPPANDPLDTTGPAGKDEFLVLVSTEPRKYDALQMTDLYGFGLVQRLNATPENLIGQPECVNRADCENRYTAAWFAVREVP</sequence>
<evidence type="ECO:0000256" key="3">
    <source>
        <dbReference type="ARBA" id="ARBA00022777"/>
    </source>
</evidence>
<evidence type="ECO:0000313" key="9">
    <source>
        <dbReference type="EMBL" id="GLR25455.1"/>
    </source>
</evidence>
<dbReference type="CDD" id="cd14014">
    <property type="entry name" value="STKc_PknB_like"/>
    <property type="match status" value="1"/>
</dbReference>
<feature type="binding site" evidence="5">
    <location>
        <position position="63"/>
    </location>
    <ligand>
        <name>ATP</name>
        <dbReference type="ChEBI" id="CHEBI:30616"/>
    </ligand>
</feature>
<dbReference type="RefSeq" id="WP_284279803.1">
    <property type="nucleotide sequence ID" value="NZ_BSOJ01000006.1"/>
</dbReference>
<dbReference type="InterPro" id="IPR025493">
    <property type="entry name" value="DUF4384"/>
</dbReference>
<dbReference type="Pfam" id="PF14326">
    <property type="entry name" value="DUF4384"/>
    <property type="match status" value="1"/>
</dbReference>
<keyword evidence="1" id="KW-0808">Transferase</keyword>
<name>A0ABQ5YQ30_9BURK</name>
<keyword evidence="2 5" id="KW-0547">Nucleotide-binding</keyword>
<dbReference type="PANTHER" id="PTHR43289:SF6">
    <property type="entry name" value="SERINE_THREONINE-PROTEIN KINASE NEKL-3"/>
    <property type="match status" value="1"/>
</dbReference>
<dbReference type="PROSITE" id="PS00109">
    <property type="entry name" value="PROTEIN_KINASE_TYR"/>
    <property type="match status" value="1"/>
</dbReference>
<dbReference type="PROSITE" id="PS00107">
    <property type="entry name" value="PROTEIN_KINASE_ATP"/>
    <property type="match status" value="1"/>
</dbReference>
<dbReference type="Proteomes" id="UP001156664">
    <property type="component" value="Unassembled WGS sequence"/>
</dbReference>
<evidence type="ECO:0000259" key="8">
    <source>
        <dbReference type="PROSITE" id="PS50011"/>
    </source>
</evidence>